<proteinExistence type="predicted"/>
<keyword evidence="2" id="KW-1185">Reference proteome</keyword>
<reference evidence="2" key="1">
    <citation type="submission" date="2011-04" db="EMBL/GenBank/DDBJ databases">
        <title>The complete genome of Thermodesulfatator indicus DSM 15286.</title>
        <authorList>
            <person name="Lucas S."/>
            <person name="Copeland A."/>
            <person name="Lapidus A."/>
            <person name="Bruce D."/>
            <person name="Goodwin L."/>
            <person name="Pitluck S."/>
            <person name="Peters L."/>
            <person name="Kyrpides N."/>
            <person name="Mavromatis K."/>
            <person name="Pagani I."/>
            <person name="Ivanova N."/>
            <person name="Saunders L."/>
            <person name="Detter J.C."/>
            <person name="Tapia R."/>
            <person name="Han C."/>
            <person name="Land M."/>
            <person name="Hauser L."/>
            <person name="Markowitz V."/>
            <person name="Cheng J.-F."/>
            <person name="Hugenholtz P."/>
            <person name="Woyke T."/>
            <person name="Wu D."/>
            <person name="Spring S."/>
            <person name="Schroeder M."/>
            <person name="Brambilla E."/>
            <person name="Klenk H.-P."/>
            <person name="Eisen J.A."/>
        </authorList>
    </citation>
    <scope>NUCLEOTIDE SEQUENCE [LARGE SCALE GENOMIC DNA]</scope>
    <source>
        <strain evidence="2">DSM 15286 / JCM 11887 / CIR29812</strain>
    </source>
</reference>
<dbReference type="HOGENOM" id="CLU_2572747_0_0_0"/>
<evidence type="ECO:0000313" key="2">
    <source>
        <dbReference type="Proteomes" id="UP000006793"/>
    </source>
</evidence>
<dbReference type="Proteomes" id="UP000006793">
    <property type="component" value="Chromosome"/>
</dbReference>
<dbReference type="InParanoid" id="F8AB67"/>
<dbReference type="RefSeq" id="WP_013908264.1">
    <property type="nucleotide sequence ID" value="NC_015681.1"/>
</dbReference>
<gene>
    <name evidence="1" type="ordered locus">Thein_1664</name>
</gene>
<dbReference type="PaxDb" id="667014-Thein_1664"/>
<dbReference type="STRING" id="667014.Thein_1664"/>
<dbReference type="GO" id="GO:0006355">
    <property type="term" value="P:regulation of DNA-templated transcription"/>
    <property type="evidence" value="ECO:0007669"/>
    <property type="project" value="InterPro"/>
</dbReference>
<evidence type="ECO:0000313" key="1">
    <source>
        <dbReference type="EMBL" id="AEH45523.1"/>
    </source>
</evidence>
<reference evidence="1 2" key="2">
    <citation type="journal article" date="2012" name="Stand. Genomic Sci.">
        <title>Complete genome sequence of the thermophilic sulfate-reducing ocean bacterium Thermodesulfatator indicus type strain (CIR29812(T)).</title>
        <authorList>
            <person name="Anderson I."/>
            <person name="Saunders E."/>
            <person name="Lapidus A."/>
            <person name="Nolan M."/>
            <person name="Lucas S."/>
            <person name="Tice H."/>
            <person name="Del Rio T.G."/>
            <person name="Cheng J.F."/>
            <person name="Han C."/>
            <person name="Tapia R."/>
            <person name="Goodwin L.A."/>
            <person name="Pitluck S."/>
            <person name="Liolios K."/>
            <person name="Mavromatis K."/>
            <person name="Pagani I."/>
            <person name="Ivanova N."/>
            <person name="Mikhailova N."/>
            <person name="Pati A."/>
            <person name="Chen A."/>
            <person name="Palaniappan K."/>
            <person name="Land M."/>
            <person name="Hauser L."/>
            <person name="Jeffries C.D."/>
            <person name="Chang Y.J."/>
            <person name="Brambilla E.M."/>
            <person name="Rohde M."/>
            <person name="Spring S."/>
            <person name="Goker M."/>
            <person name="Detter J.C."/>
            <person name="Woyke T."/>
            <person name="Bristow J."/>
            <person name="Eisen J.A."/>
            <person name="Markowitz V."/>
            <person name="Hugenholtz P."/>
            <person name="Kyrpides N.C."/>
            <person name="Klenk H.P."/>
        </authorList>
    </citation>
    <scope>NUCLEOTIDE SEQUENCE [LARGE SCALE GENOMIC DNA]</scope>
    <source>
        <strain evidence="2">DSM 15286 / JCM 11887 / CIR29812</strain>
    </source>
</reference>
<dbReference type="EMBL" id="CP002683">
    <property type="protein sequence ID" value="AEH45523.1"/>
    <property type="molecule type" value="Genomic_DNA"/>
</dbReference>
<sequence length="81" mass="9405">MPTKQPRLCIVLEEEVYQRIRKLSQVKGKSMSAVVAELINKALDLEEDLLLLDYLSQRDEKDIIQEDQEGVLPIEHETKKL</sequence>
<dbReference type="OrthoDB" id="5425738at2"/>
<organism evidence="1 2">
    <name type="scientific">Thermodesulfatator indicus (strain DSM 15286 / JCM 11887 / CIR29812)</name>
    <dbReference type="NCBI Taxonomy" id="667014"/>
    <lineage>
        <taxon>Bacteria</taxon>
        <taxon>Pseudomonadati</taxon>
        <taxon>Thermodesulfobacteriota</taxon>
        <taxon>Thermodesulfobacteria</taxon>
        <taxon>Thermodesulfobacteriales</taxon>
        <taxon>Thermodesulfatatoraceae</taxon>
        <taxon>Thermodesulfatator</taxon>
    </lineage>
</organism>
<accession>F8AB67</accession>
<dbReference type="InterPro" id="IPR013321">
    <property type="entry name" value="Arc_rbn_hlx_hlx"/>
</dbReference>
<dbReference type="AlphaFoldDB" id="F8AB67"/>
<dbReference type="Gene3D" id="1.10.1220.10">
    <property type="entry name" value="Met repressor-like"/>
    <property type="match status" value="1"/>
</dbReference>
<protein>
    <submittedName>
        <fullName evidence="1">Uncharacterized protein</fullName>
    </submittedName>
</protein>
<dbReference type="KEGG" id="tid:Thein_1664"/>
<name>F8AB67_THEID</name>
<dbReference type="eggNOG" id="ENOG50314ZG">
    <property type="taxonomic scope" value="Bacteria"/>
</dbReference>